<protein>
    <recommendedName>
        <fullName evidence="9">Glycoside hydrolase family 5 domain-containing protein</fullName>
    </recommendedName>
</protein>
<comment type="similarity">
    <text evidence="1 7">Belongs to the glycosyl hydrolase 5 (cellulase A) family.</text>
</comment>
<dbReference type="PANTHER" id="PTHR31297">
    <property type="entry name" value="GLUCAN ENDO-1,6-BETA-GLUCOSIDASE B"/>
    <property type="match status" value="1"/>
</dbReference>
<dbReference type="Gene3D" id="3.20.20.80">
    <property type="entry name" value="Glycosidases"/>
    <property type="match status" value="1"/>
</dbReference>
<dbReference type="AlphaFoldDB" id="A0A290Q8A4"/>
<evidence type="ECO:0000256" key="3">
    <source>
        <dbReference type="ARBA" id="ARBA00023001"/>
    </source>
</evidence>
<dbReference type="GO" id="GO:0030245">
    <property type="term" value="P:cellulose catabolic process"/>
    <property type="evidence" value="ECO:0007669"/>
    <property type="project" value="UniProtKB-KW"/>
</dbReference>
<sequence length="370" mass="41409">MPLPRSLLAVLLTLLSPLLLSTTHAAAPKPIAAAGPVTFKRGVNVSHWLSQNYDERPYAANWFTEEDVAWIARQGFDHIRFPVDGRLWQTADGALDESKIAPFVRALRWSCEHDLGAILDMHFLPGADFNAAVQENAVFTDEKLQLSVAAFWEKLAARFKDEGDYLRFEILNEPVAKENAQLNSFNARMLAAIRASNPTRIVYLTSNRWSAFHTVTDVILPDDPHIALTLHFYEPFIFTHQRASWVQLPADMPLIKFPGRVPDLSKTTIPADHFVQKSSNTELTAAEIDTAFATVAAWAATHLKGRELYIGEFGAYDVADADSRRNYVKAVTTAAERHAWSWAVWDYQGGFAIRSPEGKPTPILEGLLIR</sequence>
<dbReference type="InterPro" id="IPR001547">
    <property type="entry name" value="Glyco_hydro_5"/>
</dbReference>
<dbReference type="OrthoDB" id="9800955at2"/>
<evidence type="ECO:0000256" key="6">
    <source>
        <dbReference type="ARBA" id="ARBA00023326"/>
    </source>
</evidence>
<keyword evidence="4" id="KW-0119">Carbohydrate metabolism</keyword>
<feature type="domain" description="Glycoside hydrolase family 5" evidence="9">
    <location>
        <begin position="64"/>
        <end position="348"/>
    </location>
</feature>
<organism evidence="10 11">
    <name type="scientific">Nibricoccus aquaticus</name>
    <dbReference type="NCBI Taxonomy" id="2576891"/>
    <lineage>
        <taxon>Bacteria</taxon>
        <taxon>Pseudomonadati</taxon>
        <taxon>Verrucomicrobiota</taxon>
        <taxon>Opitutia</taxon>
        <taxon>Opitutales</taxon>
        <taxon>Opitutaceae</taxon>
        <taxon>Nibricoccus</taxon>
    </lineage>
</organism>
<dbReference type="KEGG" id="vbh:CMV30_13375"/>
<gene>
    <name evidence="10" type="ORF">CMV30_13375</name>
</gene>
<dbReference type="InterPro" id="IPR017853">
    <property type="entry name" value="GH"/>
</dbReference>
<evidence type="ECO:0000256" key="2">
    <source>
        <dbReference type="ARBA" id="ARBA00022801"/>
    </source>
</evidence>
<reference evidence="10 11" key="1">
    <citation type="submission" date="2017-09" db="EMBL/GenBank/DDBJ databases">
        <title>Complete genome sequence of Verrucomicrobial strain HZ-65, isolated from freshwater.</title>
        <authorList>
            <person name="Choi A."/>
        </authorList>
    </citation>
    <scope>NUCLEOTIDE SEQUENCE [LARGE SCALE GENOMIC DNA]</scope>
    <source>
        <strain evidence="10 11">HZ-65</strain>
    </source>
</reference>
<dbReference type="EMBL" id="CP023344">
    <property type="protein sequence ID" value="ATC64879.1"/>
    <property type="molecule type" value="Genomic_DNA"/>
</dbReference>
<dbReference type="PANTHER" id="PTHR31297:SF41">
    <property type="entry name" value="ENDOGLUCANASE, PUTATIVE (AFU_ORTHOLOGUE AFUA_5G01830)-RELATED"/>
    <property type="match status" value="1"/>
</dbReference>
<dbReference type="Pfam" id="PF00150">
    <property type="entry name" value="Cellulase"/>
    <property type="match status" value="1"/>
</dbReference>
<proteinExistence type="inferred from homology"/>
<dbReference type="GO" id="GO:0009986">
    <property type="term" value="C:cell surface"/>
    <property type="evidence" value="ECO:0007669"/>
    <property type="project" value="TreeGrafter"/>
</dbReference>
<dbReference type="GO" id="GO:0008422">
    <property type="term" value="F:beta-glucosidase activity"/>
    <property type="evidence" value="ECO:0007669"/>
    <property type="project" value="TreeGrafter"/>
</dbReference>
<dbReference type="SUPFAM" id="SSF51445">
    <property type="entry name" value="(Trans)glycosidases"/>
    <property type="match status" value="1"/>
</dbReference>
<dbReference type="GO" id="GO:0005576">
    <property type="term" value="C:extracellular region"/>
    <property type="evidence" value="ECO:0007669"/>
    <property type="project" value="TreeGrafter"/>
</dbReference>
<evidence type="ECO:0000256" key="4">
    <source>
        <dbReference type="ARBA" id="ARBA00023277"/>
    </source>
</evidence>
<feature type="chain" id="PRO_5012064018" description="Glycoside hydrolase family 5 domain-containing protein" evidence="8">
    <location>
        <begin position="27"/>
        <end position="370"/>
    </location>
</feature>
<dbReference type="InterPro" id="IPR050386">
    <property type="entry name" value="Glycosyl_hydrolase_5"/>
</dbReference>
<dbReference type="Proteomes" id="UP000217265">
    <property type="component" value="Chromosome"/>
</dbReference>
<evidence type="ECO:0000259" key="9">
    <source>
        <dbReference type="Pfam" id="PF00150"/>
    </source>
</evidence>
<evidence type="ECO:0000313" key="10">
    <source>
        <dbReference type="EMBL" id="ATC64879.1"/>
    </source>
</evidence>
<keyword evidence="2 7" id="KW-0378">Hydrolase</keyword>
<keyword evidence="6" id="KW-0624">Polysaccharide degradation</keyword>
<evidence type="ECO:0000256" key="1">
    <source>
        <dbReference type="ARBA" id="ARBA00005641"/>
    </source>
</evidence>
<keyword evidence="8" id="KW-0732">Signal</keyword>
<dbReference type="RefSeq" id="WP_096056510.1">
    <property type="nucleotide sequence ID" value="NZ_CP023344.1"/>
</dbReference>
<accession>A0A290Q8A4</accession>
<evidence type="ECO:0000256" key="8">
    <source>
        <dbReference type="SAM" id="SignalP"/>
    </source>
</evidence>
<keyword evidence="3" id="KW-0136">Cellulose degradation</keyword>
<feature type="signal peptide" evidence="8">
    <location>
        <begin position="1"/>
        <end position="26"/>
    </location>
</feature>
<name>A0A290Q8A4_9BACT</name>
<evidence type="ECO:0000256" key="5">
    <source>
        <dbReference type="ARBA" id="ARBA00023295"/>
    </source>
</evidence>
<evidence type="ECO:0000313" key="11">
    <source>
        <dbReference type="Proteomes" id="UP000217265"/>
    </source>
</evidence>
<keyword evidence="11" id="KW-1185">Reference proteome</keyword>
<keyword evidence="5 7" id="KW-0326">Glycosidase</keyword>
<evidence type="ECO:0000256" key="7">
    <source>
        <dbReference type="RuleBase" id="RU361153"/>
    </source>
</evidence>